<reference evidence="2" key="1">
    <citation type="journal article" date="2020" name="Stud. Mycol.">
        <title>101 Dothideomycetes genomes: a test case for predicting lifestyles and emergence of pathogens.</title>
        <authorList>
            <person name="Haridas S."/>
            <person name="Albert R."/>
            <person name="Binder M."/>
            <person name="Bloem J."/>
            <person name="Labutti K."/>
            <person name="Salamov A."/>
            <person name="Andreopoulos B."/>
            <person name="Baker S."/>
            <person name="Barry K."/>
            <person name="Bills G."/>
            <person name="Bluhm B."/>
            <person name="Cannon C."/>
            <person name="Castanera R."/>
            <person name="Culley D."/>
            <person name="Daum C."/>
            <person name="Ezra D."/>
            <person name="Gonzalez J."/>
            <person name="Henrissat B."/>
            <person name="Kuo A."/>
            <person name="Liang C."/>
            <person name="Lipzen A."/>
            <person name="Lutzoni F."/>
            <person name="Magnuson J."/>
            <person name="Mondo S."/>
            <person name="Nolan M."/>
            <person name="Ohm R."/>
            <person name="Pangilinan J."/>
            <person name="Park H.-J."/>
            <person name="Ramirez L."/>
            <person name="Alfaro M."/>
            <person name="Sun H."/>
            <person name="Tritt A."/>
            <person name="Yoshinaga Y."/>
            <person name="Zwiers L.-H."/>
            <person name="Turgeon B."/>
            <person name="Goodwin S."/>
            <person name="Spatafora J."/>
            <person name="Crous P."/>
            <person name="Grigoriev I."/>
        </authorList>
    </citation>
    <scope>NUCLEOTIDE SEQUENCE</scope>
    <source>
        <strain evidence="2">CBS 627.86</strain>
    </source>
</reference>
<feature type="compositionally biased region" description="Basic and acidic residues" evidence="1">
    <location>
        <begin position="277"/>
        <end position="289"/>
    </location>
</feature>
<feature type="region of interest" description="Disordered" evidence="1">
    <location>
        <begin position="264"/>
        <end position="289"/>
    </location>
</feature>
<sequence length="317" mass="36232">MRPDIFPLARPWTPPEMDDTEALRTASSTSPSQLHVASMAEPYTPTRAINHTHEDSRPRLLHTESEPYTPTKASMPGLPRYPYTPDSARTHKTYTHPERTPLPPMPWHRDPQESPTSPLQDSLFSCLSNLEHLISTSDPNDHQMSFIVSKFEEISSVLSAPEVESKPSDEFLFDFEGNNTMVDSGIAGMGSSSTLEEKWTQKQDRSQKALHTYMAEVSSYIASVKKATEALKMRHEEQAQLNSILLEVVADLRRDLRSAYEENEKLEQKKSYSAQDAPREKEEEPKKKEREIKPTRWVFFGAVKDALDEFGDMFFHY</sequence>
<evidence type="ECO:0000256" key="1">
    <source>
        <dbReference type="SAM" id="MobiDB-lite"/>
    </source>
</evidence>
<dbReference type="OrthoDB" id="3799016at2759"/>
<accession>A0A6A5YKW9</accession>
<dbReference type="EMBL" id="ML977355">
    <property type="protein sequence ID" value="KAF2107364.1"/>
    <property type="molecule type" value="Genomic_DNA"/>
</dbReference>
<keyword evidence="3" id="KW-1185">Reference proteome</keyword>
<dbReference type="AlphaFoldDB" id="A0A6A5YKW9"/>
<feature type="compositionally biased region" description="Basic and acidic residues" evidence="1">
    <location>
        <begin position="51"/>
        <end position="65"/>
    </location>
</feature>
<protein>
    <submittedName>
        <fullName evidence="2">Uncharacterized protein</fullName>
    </submittedName>
</protein>
<feature type="compositionally biased region" description="Polar residues" evidence="1">
    <location>
        <begin position="25"/>
        <end position="35"/>
    </location>
</feature>
<dbReference type="Proteomes" id="UP000799770">
    <property type="component" value="Unassembled WGS sequence"/>
</dbReference>
<gene>
    <name evidence="2" type="ORF">BDV96DRAFT_589658</name>
</gene>
<name>A0A6A5YKW9_9PLEO</name>
<evidence type="ECO:0000313" key="3">
    <source>
        <dbReference type="Proteomes" id="UP000799770"/>
    </source>
</evidence>
<organism evidence="2 3">
    <name type="scientific">Lophiotrema nucula</name>
    <dbReference type="NCBI Taxonomy" id="690887"/>
    <lineage>
        <taxon>Eukaryota</taxon>
        <taxon>Fungi</taxon>
        <taxon>Dikarya</taxon>
        <taxon>Ascomycota</taxon>
        <taxon>Pezizomycotina</taxon>
        <taxon>Dothideomycetes</taxon>
        <taxon>Pleosporomycetidae</taxon>
        <taxon>Pleosporales</taxon>
        <taxon>Lophiotremataceae</taxon>
        <taxon>Lophiotrema</taxon>
    </lineage>
</organism>
<proteinExistence type="predicted"/>
<feature type="region of interest" description="Disordered" evidence="1">
    <location>
        <begin position="1"/>
        <end position="120"/>
    </location>
</feature>
<evidence type="ECO:0000313" key="2">
    <source>
        <dbReference type="EMBL" id="KAF2107364.1"/>
    </source>
</evidence>